<reference evidence="6 7" key="1">
    <citation type="journal article" date="2018" name="Evol. Lett.">
        <title>Horizontal gene cluster transfer increased hallucinogenic mushroom diversity.</title>
        <authorList>
            <person name="Reynolds H.T."/>
            <person name="Vijayakumar V."/>
            <person name="Gluck-Thaler E."/>
            <person name="Korotkin H.B."/>
            <person name="Matheny P.B."/>
            <person name="Slot J.C."/>
        </authorList>
    </citation>
    <scope>NUCLEOTIDE SEQUENCE [LARGE SCALE GENOMIC DNA]</scope>
    <source>
        <strain evidence="6 7">2631</strain>
    </source>
</reference>
<dbReference type="CDD" id="cd07102">
    <property type="entry name" value="ALDH_EDX86601"/>
    <property type="match status" value="1"/>
</dbReference>
<evidence type="ECO:0000256" key="4">
    <source>
        <dbReference type="RuleBase" id="RU003345"/>
    </source>
</evidence>
<dbReference type="InterPro" id="IPR016162">
    <property type="entry name" value="Ald_DH_N"/>
</dbReference>
<dbReference type="GO" id="GO:0016620">
    <property type="term" value="F:oxidoreductase activity, acting on the aldehyde or oxo group of donors, NAD or NADP as acceptor"/>
    <property type="evidence" value="ECO:0007669"/>
    <property type="project" value="InterPro"/>
</dbReference>
<dbReference type="OrthoDB" id="310895at2759"/>
<dbReference type="Gene3D" id="3.40.309.10">
    <property type="entry name" value="Aldehyde Dehydrogenase, Chain A, domain 2"/>
    <property type="match status" value="1"/>
</dbReference>
<evidence type="ECO:0000256" key="1">
    <source>
        <dbReference type="ARBA" id="ARBA00009986"/>
    </source>
</evidence>
<dbReference type="Gene3D" id="3.40.605.10">
    <property type="entry name" value="Aldehyde Dehydrogenase, Chain A, domain 1"/>
    <property type="match status" value="1"/>
</dbReference>
<keyword evidence="7" id="KW-1185">Reference proteome</keyword>
<evidence type="ECO:0000313" key="6">
    <source>
        <dbReference type="EMBL" id="PPQ85012.1"/>
    </source>
</evidence>
<dbReference type="InterPro" id="IPR016160">
    <property type="entry name" value="Ald_DH_CS_CYS"/>
</dbReference>
<name>A0A409X2N0_PSICY</name>
<evidence type="ECO:0000256" key="3">
    <source>
        <dbReference type="PROSITE-ProRule" id="PRU10007"/>
    </source>
</evidence>
<evidence type="ECO:0000313" key="7">
    <source>
        <dbReference type="Proteomes" id="UP000283269"/>
    </source>
</evidence>
<dbReference type="InterPro" id="IPR016161">
    <property type="entry name" value="Ald_DH/histidinol_DH"/>
</dbReference>
<dbReference type="InterPro" id="IPR029510">
    <property type="entry name" value="Ald_DH_CS_GLU"/>
</dbReference>
<dbReference type="InterPro" id="IPR015590">
    <property type="entry name" value="Aldehyde_DH_dom"/>
</dbReference>
<evidence type="ECO:0000259" key="5">
    <source>
        <dbReference type="Pfam" id="PF00171"/>
    </source>
</evidence>
<evidence type="ECO:0000256" key="2">
    <source>
        <dbReference type="ARBA" id="ARBA00023002"/>
    </source>
</evidence>
<accession>A0A409X2N0</accession>
<proteinExistence type="inferred from homology"/>
<dbReference type="AlphaFoldDB" id="A0A409X2N0"/>
<dbReference type="PROSITE" id="PS00070">
    <property type="entry name" value="ALDEHYDE_DEHYDR_CYS"/>
    <property type="match status" value="1"/>
</dbReference>
<comment type="similarity">
    <text evidence="1 4">Belongs to the aldehyde dehydrogenase family.</text>
</comment>
<comment type="caution">
    <text evidence="6">The sequence shown here is derived from an EMBL/GenBank/DDBJ whole genome shotgun (WGS) entry which is preliminary data.</text>
</comment>
<protein>
    <recommendedName>
        <fullName evidence="5">Aldehyde dehydrogenase domain-containing protein</fullName>
    </recommendedName>
</protein>
<feature type="active site" evidence="3">
    <location>
        <position position="236"/>
    </location>
</feature>
<keyword evidence="2 4" id="KW-0560">Oxidoreductase</keyword>
<dbReference type="EMBL" id="NHYD01002771">
    <property type="protein sequence ID" value="PPQ85012.1"/>
    <property type="molecule type" value="Genomic_DNA"/>
</dbReference>
<sequence length="495" mass="54102">MAPEIQTTVTPHSQKPYISRTYPSQSELDKIIQGAAIAQKTWEKVPLDARIAIGRKFVDEFRKMSDEIPLELSLQMGRPVSQGAGEIRGFIERSEYMLSIAASSLADVTLETTDKPGFRRYIKRVPLGVVLVIAPWNFPYLVSVNSVLPAIISGNAVLLKPSPQTPLTAERFALALTRAGLPENVIQVVHLSPELTNQAINNPSIDFVSFTGSVQGGRSVAKTSANAVGFKGVALELGGKDPAYVRADANLDYTVPELVDGAFFNSGQSCCAVERIYVHESIYDAFVEKFVENTKPYRLGDPTLKETNLGPVVSLTSAERIRKQVADAVAAGAKNLLPESFFPQAKIGTTYVAPQVLVDVNHTMDVMKEETFGPVVGIQKVSSDDEAIRLMNDSPYGLTASIWTNANDNPQSEEAFLRFVEELETGTVFLNRCDYLDPALAWCGVKDSGRGVSLSKFGASFHIVIILAGSWLMDFFKGYDQLTRAQSVHMKIKTS</sequence>
<dbReference type="PROSITE" id="PS00687">
    <property type="entry name" value="ALDEHYDE_DEHYDR_GLU"/>
    <property type="match status" value="1"/>
</dbReference>
<dbReference type="PANTHER" id="PTHR11699">
    <property type="entry name" value="ALDEHYDE DEHYDROGENASE-RELATED"/>
    <property type="match status" value="1"/>
</dbReference>
<feature type="domain" description="Aldehyde dehydrogenase" evidence="5">
    <location>
        <begin position="7"/>
        <end position="458"/>
    </location>
</feature>
<dbReference type="InterPro" id="IPR016163">
    <property type="entry name" value="Ald_DH_C"/>
</dbReference>
<dbReference type="FunFam" id="3.40.309.10:FF:000009">
    <property type="entry name" value="Aldehyde dehydrogenase A"/>
    <property type="match status" value="1"/>
</dbReference>
<dbReference type="SUPFAM" id="SSF53720">
    <property type="entry name" value="ALDH-like"/>
    <property type="match status" value="1"/>
</dbReference>
<gene>
    <name evidence="6" type="ORF">CVT25_010401</name>
</gene>
<dbReference type="Pfam" id="PF00171">
    <property type="entry name" value="Aldedh"/>
    <property type="match status" value="1"/>
</dbReference>
<dbReference type="STRING" id="93625.A0A409X2N0"/>
<dbReference type="Proteomes" id="UP000283269">
    <property type="component" value="Unassembled WGS sequence"/>
</dbReference>
<dbReference type="InParanoid" id="A0A409X2N0"/>
<organism evidence="6 7">
    <name type="scientific">Psilocybe cyanescens</name>
    <dbReference type="NCBI Taxonomy" id="93625"/>
    <lineage>
        <taxon>Eukaryota</taxon>
        <taxon>Fungi</taxon>
        <taxon>Dikarya</taxon>
        <taxon>Basidiomycota</taxon>
        <taxon>Agaricomycotina</taxon>
        <taxon>Agaricomycetes</taxon>
        <taxon>Agaricomycetidae</taxon>
        <taxon>Agaricales</taxon>
        <taxon>Agaricineae</taxon>
        <taxon>Strophariaceae</taxon>
        <taxon>Psilocybe</taxon>
    </lineage>
</organism>